<comment type="caution">
    <text evidence="2">The sequence shown here is derived from an EMBL/GenBank/DDBJ whole genome shotgun (WGS) entry which is preliminary data.</text>
</comment>
<evidence type="ECO:0000313" key="2">
    <source>
        <dbReference type="EMBL" id="KUJ78158.1"/>
    </source>
</evidence>
<organism evidence="2 3">
    <name type="scientific">Ruegeria marisrubri</name>
    <dbReference type="NCBI Taxonomy" id="1685379"/>
    <lineage>
        <taxon>Bacteria</taxon>
        <taxon>Pseudomonadati</taxon>
        <taxon>Pseudomonadota</taxon>
        <taxon>Alphaproteobacteria</taxon>
        <taxon>Rhodobacterales</taxon>
        <taxon>Roseobacteraceae</taxon>
        <taxon>Ruegeria</taxon>
    </lineage>
</organism>
<sequence>MSSAAIGESSKKFIDFYRRGSFILETKQGSQAQASDPDQLSLPTIPKVKRVGHGVRGSRTWDKAMVKARGRADNYARGIAREDGWPPFIIVCDVGYVFEIYAGFSGQGHGYTQFPDGNSFRIFLDDLAKLKSKTCSEPSGTIHSPWTHPKRPQRSRAKLLTNWRGLAGLSRLRATNRAKWQHS</sequence>
<evidence type="ECO:0000259" key="1">
    <source>
        <dbReference type="Pfam" id="PF20464"/>
    </source>
</evidence>
<protein>
    <recommendedName>
        <fullName evidence="1">MmeI-like N-terminal domain-containing protein</fullName>
    </recommendedName>
</protein>
<keyword evidence="3" id="KW-1185">Reference proteome</keyword>
<dbReference type="STRING" id="1685379.AVO45_09405"/>
<dbReference type="EMBL" id="LQBQ01000023">
    <property type="protein sequence ID" value="KUJ78158.1"/>
    <property type="molecule type" value="Genomic_DNA"/>
</dbReference>
<proteinExistence type="predicted"/>
<accession>A0A0X3TQY8</accession>
<feature type="domain" description="MmeI-like N-terminal" evidence="1">
    <location>
        <begin position="11"/>
        <end position="129"/>
    </location>
</feature>
<dbReference type="RefSeq" id="WP_068347361.1">
    <property type="nucleotide sequence ID" value="NZ_LQBQ01000023.1"/>
</dbReference>
<evidence type="ECO:0000313" key="3">
    <source>
        <dbReference type="Proteomes" id="UP000053791"/>
    </source>
</evidence>
<dbReference type="InterPro" id="IPR046817">
    <property type="entry name" value="MmeI_N"/>
</dbReference>
<gene>
    <name evidence="2" type="ORF">AVO45_09405</name>
</gene>
<name>A0A0X3TQY8_9RHOB</name>
<dbReference type="AlphaFoldDB" id="A0A0X3TQY8"/>
<dbReference type="Pfam" id="PF20464">
    <property type="entry name" value="MmeI_N"/>
    <property type="match status" value="1"/>
</dbReference>
<dbReference type="Proteomes" id="UP000053791">
    <property type="component" value="Unassembled WGS sequence"/>
</dbReference>
<reference evidence="2 3" key="1">
    <citation type="submission" date="2015-12" db="EMBL/GenBank/DDBJ databases">
        <authorList>
            <person name="Shamseldin A."/>
            <person name="Moawad H."/>
            <person name="Abd El-Rahim W.M."/>
            <person name="Sadowsky M.J."/>
        </authorList>
    </citation>
    <scope>NUCLEOTIDE SEQUENCE [LARGE SCALE GENOMIC DNA]</scope>
    <source>
        <strain evidence="2 3">ZGT118</strain>
    </source>
</reference>